<accession>A0AAN8SXA8</accession>
<comment type="caution">
    <text evidence="1">The sequence shown here is derived from an EMBL/GenBank/DDBJ whole genome shotgun (WGS) entry which is preliminary data.</text>
</comment>
<gene>
    <name evidence="1" type="ORF">RDI58_029337</name>
</gene>
<protein>
    <submittedName>
        <fullName evidence="1">Uncharacterized protein</fullName>
    </submittedName>
</protein>
<proteinExistence type="predicted"/>
<name>A0AAN8SXA8_SOLBU</name>
<dbReference type="AlphaFoldDB" id="A0AAN8SXA8"/>
<evidence type="ECO:0000313" key="2">
    <source>
        <dbReference type="Proteomes" id="UP001371456"/>
    </source>
</evidence>
<evidence type="ECO:0000313" key="1">
    <source>
        <dbReference type="EMBL" id="KAK6774098.1"/>
    </source>
</evidence>
<sequence length="25" mass="2666">MAALRDDRVTMIGICGMGGVDSKRI</sequence>
<reference evidence="1 2" key="1">
    <citation type="submission" date="2024-02" db="EMBL/GenBank/DDBJ databases">
        <title>de novo genome assembly of Solanum bulbocastanum strain 11H21.</title>
        <authorList>
            <person name="Hosaka A.J."/>
        </authorList>
    </citation>
    <scope>NUCLEOTIDE SEQUENCE [LARGE SCALE GENOMIC DNA]</scope>
    <source>
        <tissue evidence="1">Young leaves</tissue>
    </source>
</reference>
<dbReference type="Proteomes" id="UP001371456">
    <property type="component" value="Unassembled WGS sequence"/>
</dbReference>
<organism evidence="1 2">
    <name type="scientific">Solanum bulbocastanum</name>
    <name type="common">Wild potato</name>
    <dbReference type="NCBI Taxonomy" id="147425"/>
    <lineage>
        <taxon>Eukaryota</taxon>
        <taxon>Viridiplantae</taxon>
        <taxon>Streptophyta</taxon>
        <taxon>Embryophyta</taxon>
        <taxon>Tracheophyta</taxon>
        <taxon>Spermatophyta</taxon>
        <taxon>Magnoliopsida</taxon>
        <taxon>eudicotyledons</taxon>
        <taxon>Gunneridae</taxon>
        <taxon>Pentapetalae</taxon>
        <taxon>asterids</taxon>
        <taxon>lamiids</taxon>
        <taxon>Solanales</taxon>
        <taxon>Solanaceae</taxon>
        <taxon>Solanoideae</taxon>
        <taxon>Solaneae</taxon>
        <taxon>Solanum</taxon>
    </lineage>
</organism>
<keyword evidence="2" id="KW-1185">Reference proteome</keyword>
<dbReference type="EMBL" id="JBANQN010000012">
    <property type="protein sequence ID" value="KAK6774098.1"/>
    <property type="molecule type" value="Genomic_DNA"/>
</dbReference>